<accession>A0AAD6IWK3</accession>
<comment type="caution">
    <text evidence="1">The sequence shown here is derived from an EMBL/GenBank/DDBJ whole genome shotgun (WGS) entry which is preliminary data.</text>
</comment>
<evidence type="ECO:0000313" key="2">
    <source>
        <dbReference type="Proteomes" id="UP001221413"/>
    </source>
</evidence>
<name>A0AAD6IWK3_DREDA</name>
<sequence length="556" mass="63291">MADSEDMKVPTITKINPKTRLLSYSLQTDYVTAPAQYYPLPLPRSNGSRKIVCESLDIPGHYDRSIVVYGTKTGLSIIYPRRSQRRRICSLKLGDSDSDIEIISKSDLTTEDNGHTDQSHILTPPFSHEDYDLKYESHSESERCGSRHNARFPWKYSVDLSSPVTEFAFPTFDNSLLGNVDSVSEPWSHSLYVTAITEDGTVQLVTLPLRLPPPGISSTEHISPDFPVYVWNTMLRPDGRARQQCQITGRLLNFNTSEIFIDLKRAGLVAGFESTPNTLALHVVQKLNGLVKVLHLDPFEGVLEEKMTLYAPTRDKRRLEVDTHPSMPSHLEARKKILVISSLLHRRHTGDSLYQLWAVLDDGEYGCWDLTERPPRFQHHGHCSGDKKSFSVGALKDEVDPTASITFPIDNVNDFSPASACITRYNNLLTVRGSEEECFKLELGKVFNRACNQLSCSSFVSPEGGRRLMMTQMSNGFTILEYNMSRQVDKAYFQRDEESRQLVDPWAPLVTAKRKRENDQWDSLFDGELVELARRLERQTFWSDEPAEARKRQRPE</sequence>
<protein>
    <submittedName>
        <fullName evidence="1">Uncharacterized protein</fullName>
    </submittedName>
</protein>
<dbReference type="Proteomes" id="UP001221413">
    <property type="component" value="Unassembled WGS sequence"/>
</dbReference>
<dbReference type="AlphaFoldDB" id="A0AAD6IWK3"/>
<proteinExistence type="predicted"/>
<organism evidence="1 2">
    <name type="scientific">Drechslerella dactyloides</name>
    <name type="common">Nematode-trapping fungus</name>
    <name type="synonym">Arthrobotrys dactyloides</name>
    <dbReference type="NCBI Taxonomy" id="74499"/>
    <lineage>
        <taxon>Eukaryota</taxon>
        <taxon>Fungi</taxon>
        <taxon>Dikarya</taxon>
        <taxon>Ascomycota</taxon>
        <taxon>Pezizomycotina</taxon>
        <taxon>Orbiliomycetes</taxon>
        <taxon>Orbiliales</taxon>
        <taxon>Orbiliaceae</taxon>
        <taxon>Drechslerella</taxon>
    </lineage>
</organism>
<evidence type="ECO:0000313" key="1">
    <source>
        <dbReference type="EMBL" id="KAJ6259821.1"/>
    </source>
</evidence>
<keyword evidence="2" id="KW-1185">Reference proteome</keyword>
<dbReference type="EMBL" id="JAQGDS010000006">
    <property type="protein sequence ID" value="KAJ6259821.1"/>
    <property type="molecule type" value="Genomic_DNA"/>
</dbReference>
<gene>
    <name evidence="1" type="ORF">Dda_5463</name>
</gene>
<reference evidence="1" key="1">
    <citation type="submission" date="2023-01" db="EMBL/GenBank/DDBJ databases">
        <title>The chitinases involved in constricting ring structure development in the nematode-trapping fungus Drechslerella dactyloides.</title>
        <authorList>
            <person name="Wang R."/>
            <person name="Zhang L."/>
            <person name="Tang P."/>
            <person name="Li S."/>
            <person name="Liang L."/>
        </authorList>
    </citation>
    <scope>NUCLEOTIDE SEQUENCE</scope>
    <source>
        <strain evidence="1">YMF1.00031</strain>
    </source>
</reference>